<dbReference type="SMART" id="SM00728">
    <property type="entry name" value="ChW"/>
    <property type="match status" value="3"/>
</dbReference>
<gene>
    <name evidence="2" type="ordered locus">Awo_c34930</name>
</gene>
<dbReference type="InterPro" id="IPR006637">
    <property type="entry name" value="ChW"/>
</dbReference>
<feature type="domain" description="MurNAc-LAA" evidence="1">
    <location>
        <begin position="164"/>
        <end position="308"/>
    </location>
</feature>
<evidence type="ECO:0000313" key="3">
    <source>
        <dbReference type="Proteomes" id="UP000007177"/>
    </source>
</evidence>
<protein>
    <submittedName>
        <fullName evidence="2">Putative surface protein containing ChW-repeats</fullName>
    </submittedName>
</protein>
<dbReference type="EMBL" id="CP002987">
    <property type="protein sequence ID" value="AFA50217.1"/>
    <property type="molecule type" value="Genomic_DNA"/>
</dbReference>
<dbReference type="InterPro" id="IPR002508">
    <property type="entry name" value="MurNAc-LAA_cat"/>
</dbReference>
<dbReference type="Proteomes" id="UP000007177">
    <property type="component" value="Chromosome"/>
</dbReference>
<dbReference type="KEGG" id="awo:Awo_c34930"/>
<dbReference type="AlphaFoldDB" id="H6LCA2"/>
<reference evidence="2 3" key="2">
    <citation type="journal article" date="2012" name="PLoS ONE">
        <title>An ancient pathway combining carbon dioxide fixation with the generation and utilization of a sodium ion gradient for ATP synthesis.</title>
        <authorList>
            <person name="Poehlein A."/>
            <person name="Schmidt S."/>
            <person name="Kaster A.K."/>
            <person name="Goenrich M."/>
            <person name="Vollmers J."/>
            <person name="Thurmer A."/>
            <person name="Bertsch J."/>
            <person name="Schuchmann K."/>
            <person name="Voigt B."/>
            <person name="Hecker M."/>
            <person name="Daniel R."/>
            <person name="Thauer R.K."/>
            <person name="Gottschalk G."/>
            <person name="Muller V."/>
        </authorList>
    </citation>
    <scope>NUCLEOTIDE SEQUENCE [LARGE SCALE GENOMIC DNA]</scope>
    <source>
        <strain evidence="3">ATCC 29683 / DSM 1030 / JCM 2381 / KCTC 1655 / WB1</strain>
    </source>
</reference>
<dbReference type="SUPFAM" id="SSF53187">
    <property type="entry name" value="Zn-dependent exopeptidases"/>
    <property type="match status" value="1"/>
</dbReference>
<organism evidence="2 3">
    <name type="scientific">Acetobacterium woodii (strain ATCC 29683 / DSM 1030 / JCM 2381 / KCTC 1655 / WB1)</name>
    <dbReference type="NCBI Taxonomy" id="931626"/>
    <lineage>
        <taxon>Bacteria</taxon>
        <taxon>Bacillati</taxon>
        <taxon>Bacillota</taxon>
        <taxon>Clostridia</taxon>
        <taxon>Eubacteriales</taxon>
        <taxon>Eubacteriaceae</taxon>
        <taxon>Acetobacterium</taxon>
    </lineage>
</organism>
<proteinExistence type="predicted"/>
<keyword evidence="3" id="KW-1185">Reference proteome</keyword>
<dbReference type="Gene3D" id="3.40.630.40">
    <property type="entry name" value="Zn-dependent exopeptidases"/>
    <property type="match status" value="1"/>
</dbReference>
<dbReference type="Pfam" id="PF01520">
    <property type="entry name" value="Amidase_3"/>
    <property type="match status" value="1"/>
</dbReference>
<dbReference type="CDD" id="cd02696">
    <property type="entry name" value="MurNAc-LAA"/>
    <property type="match status" value="1"/>
</dbReference>
<dbReference type="HOGENOM" id="CLU_833209_0_0_9"/>
<reference evidence="3" key="1">
    <citation type="submission" date="2011-07" db="EMBL/GenBank/DDBJ databases">
        <title>Complete genome sequence of Acetobacterium woodii.</title>
        <authorList>
            <person name="Poehlein A."/>
            <person name="Schmidt S."/>
            <person name="Kaster A.-K."/>
            <person name="Goenrich M."/>
            <person name="Vollmers J."/>
            <person name="Thuermer A."/>
            <person name="Gottschalk G."/>
            <person name="Thauer R.K."/>
            <person name="Daniel R."/>
            <person name="Mueller V."/>
        </authorList>
    </citation>
    <scope>NUCLEOTIDE SEQUENCE [LARGE SCALE GENOMIC DNA]</scope>
    <source>
        <strain evidence="3">ATCC 29683 / DSM 1030 / JCM 2381 / KCTC 1655 / WB1</strain>
    </source>
</reference>
<dbReference type="eggNOG" id="COG0860">
    <property type="taxonomic scope" value="Bacteria"/>
</dbReference>
<dbReference type="Pfam" id="PF07538">
    <property type="entry name" value="ChW"/>
    <property type="match status" value="3"/>
</dbReference>
<evidence type="ECO:0000313" key="2">
    <source>
        <dbReference type="EMBL" id="AFA50217.1"/>
    </source>
</evidence>
<dbReference type="GO" id="GO:0008745">
    <property type="term" value="F:N-acetylmuramoyl-L-alanine amidase activity"/>
    <property type="evidence" value="ECO:0007669"/>
    <property type="project" value="InterPro"/>
</dbReference>
<dbReference type="STRING" id="931626.Awo_c34930"/>
<accession>H6LCA2</accession>
<sequence length="333" mass="35924">MNKMADTLLYKVHVENKGWGAWVQEGRLAGTVGEGLRIEAIRIQGVDRYRVYVENIGWMDWVKEDEIAGTVGQGLRIEAIEIECENLNYQVHVQNVGWLDFARNGEMAGTTGGGLRIEAIRLLKSAEPISVDDHRSTFEIAPAPILVPTPTPAATVQGQKSGKIYLAVGHGISSDGSWDCGCVDGQYTEADLMLAIGKVAATKLRNMGFTVLTDADTDNDKNIAVCVNEANSWGADVYVSLHCDYNKAPSGTLPIVYPGSGDGIRIANCLIASAQVRLGLGTRGVIQRDDWEVADTGMTACIFETGGIRPDIGLLTNASAFGEVVVQGIYDWF</sequence>
<dbReference type="GO" id="GO:0009253">
    <property type="term" value="P:peptidoglycan catabolic process"/>
    <property type="evidence" value="ECO:0007669"/>
    <property type="project" value="InterPro"/>
</dbReference>
<evidence type="ECO:0000259" key="1">
    <source>
        <dbReference type="Pfam" id="PF01520"/>
    </source>
</evidence>
<name>H6LCA2_ACEWD</name>